<dbReference type="EMBL" id="JBHUPE010000001">
    <property type="protein sequence ID" value="MFD2902532.1"/>
    <property type="molecule type" value="Genomic_DNA"/>
</dbReference>
<comment type="caution">
    <text evidence="1">The sequence shown here is derived from an EMBL/GenBank/DDBJ whole genome shotgun (WGS) entry which is preliminary data.</text>
</comment>
<name>A0ABW5YQ71_9SPHI</name>
<dbReference type="Pfam" id="PF10117">
    <property type="entry name" value="McrBC"/>
    <property type="match status" value="1"/>
</dbReference>
<dbReference type="PANTHER" id="PTHR38733">
    <property type="entry name" value="PROTEIN MCRC"/>
    <property type="match status" value="1"/>
</dbReference>
<accession>A0ABW5YQ71</accession>
<dbReference type="PANTHER" id="PTHR38733:SF1">
    <property type="entry name" value="TYPE IV METHYL-DIRECTED RESTRICTION ENZYME ECOKMCRBC"/>
    <property type="match status" value="1"/>
</dbReference>
<keyword evidence="2" id="KW-1185">Reference proteome</keyword>
<proteinExistence type="predicted"/>
<gene>
    <name evidence="1" type="ORF">ACFS6I_01250</name>
</gene>
<protein>
    <submittedName>
        <fullName evidence="1">McrC family protein</fullName>
    </submittedName>
</protein>
<dbReference type="InterPro" id="IPR019292">
    <property type="entry name" value="McrC"/>
</dbReference>
<organism evidence="1 2">
    <name type="scientific">Sphingobacterium anhuiense</name>
    <dbReference type="NCBI Taxonomy" id="493780"/>
    <lineage>
        <taxon>Bacteria</taxon>
        <taxon>Pseudomonadati</taxon>
        <taxon>Bacteroidota</taxon>
        <taxon>Sphingobacteriia</taxon>
        <taxon>Sphingobacteriales</taxon>
        <taxon>Sphingobacteriaceae</taxon>
        <taxon>Sphingobacterium</taxon>
    </lineage>
</organism>
<dbReference type="Proteomes" id="UP001597509">
    <property type="component" value="Unassembled WGS sequence"/>
</dbReference>
<evidence type="ECO:0000313" key="1">
    <source>
        <dbReference type="EMBL" id="MFD2902532.1"/>
    </source>
</evidence>
<sequence length="411" mass="48564">MHQVIQVYEHDVLLLNHVYKTIGGQLFRFEKHYFDALLKFNELHGAKYFIPIYDGVKFKSYVGVLQIDNLIIEVLPKIERVTVQVKWRDVLIQMLQQTEHLRVEQVGNAFVDKQDIHLLDIYFDWFLSEVEHLQHRGLIKKYYSETKNTLALKGKLKFSGHIQRNNVHQERFYTTHQVYGTDHLLHHIINIALKVVGKLSKGTYRYGRCKTVQLYFPEVKDVNLTKKTFESLSYSRKNESYRRVIEISRLIILNYAPNVNSGSENMLALMFNMNNLWEQYLLVKIQQASKDWLVTSQVERKFWKNKIIRPDIILQHKETKQVYIIDSKWKNYSYESISSQDLRQIYVYSDYWQATGGMLLYPHHITLDDTNLHAVYNARQFHAKIGLFSILDEAGELKEDIGVDVIRSLCG</sequence>
<dbReference type="RefSeq" id="WP_380917566.1">
    <property type="nucleotide sequence ID" value="NZ_JBHUPE010000001.1"/>
</dbReference>
<reference evidence="2" key="1">
    <citation type="journal article" date="2019" name="Int. J. Syst. Evol. Microbiol.">
        <title>The Global Catalogue of Microorganisms (GCM) 10K type strain sequencing project: providing services to taxonomists for standard genome sequencing and annotation.</title>
        <authorList>
            <consortium name="The Broad Institute Genomics Platform"/>
            <consortium name="The Broad Institute Genome Sequencing Center for Infectious Disease"/>
            <person name="Wu L."/>
            <person name="Ma J."/>
        </authorList>
    </citation>
    <scope>NUCLEOTIDE SEQUENCE [LARGE SCALE GENOMIC DNA]</scope>
    <source>
        <strain evidence="2">KCTC 22209</strain>
    </source>
</reference>
<evidence type="ECO:0000313" key="2">
    <source>
        <dbReference type="Proteomes" id="UP001597509"/>
    </source>
</evidence>